<dbReference type="InterPro" id="IPR050682">
    <property type="entry name" value="ModA/WtpA"/>
</dbReference>
<protein>
    <recommendedName>
        <fullName evidence="11">Molybdate-binding protein ModA</fullName>
    </recommendedName>
    <alternativeName>
        <fullName evidence="12">Molybdate/tungstate-binding protein ModA</fullName>
    </alternativeName>
</protein>
<feature type="binding site" evidence="13">
    <location>
        <position position="69"/>
    </location>
    <ligand>
        <name>molybdate</name>
        <dbReference type="ChEBI" id="CHEBI:36264"/>
    </ligand>
</feature>
<evidence type="ECO:0000256" key="4">
    <source>
        <dbReference type="ARBA" id="ARBA00022475"/>
    </source>
</evidence>
<evidence type="ECO:0000313" key="14">
    <source>
        <dbReference type="EMBL" id="BBH93803.1"/>
    </source>
</evidence>
<evidence type="ECO:0000256" key="9">
    <source>
        <dbReference type="ARBA" id="ARBA00056002"/>
    </source>
</evidence>
<evidence type="ECO:0000256" key="6">
    <source>
        <dbReference type="ARBA" id="ARBA00022729"/>
    </source>
</evidence>
<evidence type="ECO:0000256" key="11">
    <source>
        <dbReference type="ARBA" id="ARBA00073171"/>
    </source>
</evidence>
<feature type="binding site" evidence="13">
    <location>
        <position position="211"/>
    </location>
    <ligand>
        <name>molybdate</name>
        <dbReference type="ChEBI" id="CHEBI:36264"/>
    </ligand>
</feature>
<sequence>MPTKPTVPMRAARVTTGHQVRWQPYPAIAILSLLVLLLLAACGSSSGGTSGASGTSAPTVTLNVFAAASLKNAFQDIANQYHKAHPNVSFKFNFAGSQVLEQQLANGAPADVFASADLDNMNKANQAGLVNNPQVFAKNRLVIIVPASNPAGVNGLSDLAKKGLKFDIAASTVPAGKYCRQAFDKMAKSSTYGPAFEKALLSNVISQEDNVTAVLQKVELGEADAGCVYQTDAASAQGKVKVIPIPDEFNVIAQYPIAVVKSSAHATEAQGFVDYVLGPQGQATLEKYQFIPKNG</sequence>
<keyword evidence="5 13" id="KW-0479">Metal-binding</keyword>
<feature type="binding site" evidence="13">
    <location>
        <position position="229"/>
    </location>
    <ligand>
        <name>molybdate</name>
        <dbReference type="ChEBI" id="CHEBI:36264"/>
    </ligand>
</feature>
<keyword evidence="13" id="KW-0500">Molybdenum</keyword>
<dbReference type="PANTHER" id="PTHR30632:SF0">
    <property type="entry name" value="SULFATE-BINDING PROTEIN"/>
    <property type="match status" value="1"/>
</dbReference>
<comment type="subunit">
    <text evidence="10">The complex is composed of two ATP-binding proteins (ModC), two transmembrane proteins (ModB) and a solute-binding protein (ModA).</text>
</comment>
<dbReference type="InterPro" id="IPR005950">
    <property type="entry name" value="ModA"/>
</dbReference>
<feature type="binding site" evidence="13">
    <location>
        <position position="97"/>
    </location>
    <ligand>
        <name>molybdate</name>
        <dbReference type="ChEBI" id="CHEBI:36264"/>
    </ligand>
</feature>
<dbReference type="AlphaFoldDB" id="A0A455SZB4"/>
<keyword evidence="6" id="KW-0732">Signal</keyword>
<dbReference type="CDD" id="cd13538">
    <property type="entry name" value="PBP2_ModA_like_1"/>
    <property type="match status" value="1"/>
</dbReference>
<evidence type="ECO:0000256" key="7">
    <source>
        <dbReference type="ARBA" id="ARBA00023136"/>
    </source>
</evidence>
<keyword evidence="8" id="KW-0826">Tungsten</keyword>
<dbReference type="GO" id="GO:0005886">
    <property type="term" value="C:plasma membrane"/>
    <property type="evidence" value="ECO:0007669"/>
    <property type="project" value="UniProtKB-SubCell"/>
</dbReference>
<feature type="binding site" evidence="13">
    <location>
        <position position="175"/>
    </location>
    <ligand>
        <name>molybdate</name>
        <dbReference type="ChEBI" id="CHEBI:36264"/>
    </ligand>
</feature>
<dbReference type="SUPFAM" id="SSF53850">
    <property type="entry name" value="Periplasmic binding protein-like II"/>
    <property type="match status" value="1"/>
</dbReference>
<dbReference type="PANTHER" id="PTHR30632">
    <property type="entry name" value="MOLYBDATE-BINDING PERIPLASMIC PROTEIN"/>
    <property type="match status" value="1"/>
</dbReference>
<comment type="function">
    <text evidence="9">Involved in the transport of molybdenum into the cell. Part of the binding-protein-dependent transport system ModABCD.</text>
</comment>
<evidence type="ECO:0000256" key="3">
    <source>
        <dbReference type="ARBA" id="ARBA00022448"/>
    </source>
</evidence>
<keyword evidence="7" id="KW-0472">Membrane</keyword>
<comment type="similarity">
    <text evidence="2">Belongs to the bacterial solute-binding protein ModA family.</text>
</comment>
<dbReference type="PIRSF" id="PIRSF004846">
    <property type="entry name" value="ModA"/>
    <property type="match status" value="1"/>
</dbReference>
<evidence type="ECO:0000256" key="12">
    <source>
        <dbReference type="ARBA" id="ARBA00078141"/>
    </source>
</evidence>
<dbReference type="Gene3D" id="3.40.190.10">
    <property type="entry name" value="Periplasmic binding protein-like II"/>
    <property type="match status" value="2"/>
</dbReference>
<proteinExistence type="inferred from homology"/>
<name>A0A455SZB4_9CHLR</name>
<gene>
    <name evidence="14" type="ORF">KTA_20020</name>
</gene>
<evidence type="ECO:0000256" key="8">
    <source>
        <dbReference type="ARBA" id="ARBA00023245"/>
    </source>
</evidence>
<evidence type="ECO:0000256" key="10">
    <source>
        <dbReference type="ARBA" id="ARBA00062515"/>
    </source>
</evidence>
<dbReference type="GO" id="GO:0015689">
    <property type="term" value="P:molybdate ion transport"/>
    <property type="evidence" value="ECO:0007669"/>
    <property type="project" value="InterPro"/>
</dbReference>
<dbReference type="FunFam" id="3.40.190.10:FF:000030">
    <property type="entry name" value="Molybdate ABC transporter substrate-binding protein"/>
    <property type="match status" value="1"/>
</dbReference>
<accession>A0A455SZB4</accession>
<evidence type="ECO:0000256" key="1">
    <source>
        <dbReference type="ARBA" id="ARBA00004236"/>
    </source>
</evidence>
<evidence type="ECO:0000256" key="2">
    <source>
        <dbReference type="ARBA" id="ARBA00009175"/>
    </source>
</evidence>
<dbReference type="EMBL" id="AP019377">
    <property type="protein sequence ID" value="BBH93803.1"/>
    <property type="molecule type" value="Genomic_DNA"/>
</dbReference>
<dbReference type="GO" id="GO:0046872">
    <property type="term" value="F:metal ion binding"/>
    <property type="evidence" value="ECO:0007669"/>
    <property type="project" value="UniProtKB-KW"/>
</dbReference>
<dbReference type="Pfam" id="PF13531">
    <property type="entry name" value="SBP_bac_11"/>
    <property type="match status" value="1"/>
</dbReference>
<organism evidence="14">
    <name type="scientific">Thermogemmatispora argillosa</name>
    <dbReference type="NCBI Taxonomy" id="2045280"/>
    <lineage>
        <taxon>Bacteria</taxon>
        <taxon>Bacillati</taxon>
        <taxon>Chloroflexota</taxon>
        <taxon>Ktedonobacteria</taxon>
        <taxon>Thermogemmatisporales</taxon>
        <taxon>Thermogemmatisporaceae</taxon>
        <taxon>Thermogemmatispora</taxon>
    </lineage>
</organism>
<keyword evidence="4" id="KW-1003">Cell membrane</keyword>
<dbReference type="GO" id="GO:0030973">
    <property type="term" value="F:molybdate ion binding"/>
    <property type="evidence" value="ECO:0007669"/>
    <property type="project" value="TreeGrafter"/>
</dbReference>
<evidence type="ECO:0000256" key="5">
    <source>
        <dbReference type="ARBA" id="ARBA00022723"/>
    </source>
</evidence>
<keyword evidence="3" id="KW-0813">Transport</keyword>
<dbReference type="NCBIfam" id="TIGR01256">
    <property type="entry name" value="modA"/>
    <property type="match status" value="1"/>
</dbReference>
<evidence type="ECO:0000256" key="13">
    <source>
        <dbReference type="PIRSR" id="PIRSR004846-1"/>
    </source>
</evidence>
<reference evidence="14" key="1">
    <citation type="submission" date="2018-12" db="EMBL/GenBank/DDBJ databases">
        <title>Novel natural products biosynthetic potential of the class Ktedonobacteria.</title>
        <authorList>
            <person name="Zheng Y."/>
            <person name="Saitou A."/>
            <person name="Wang C.M."/>
            <person name="Toyoda A."/>
            <person name="Minakuchi Y."/>
            <person name="Sekiguchi Y."/>
            <person name="Ueda K."/>
            <person name="Takano H."/>
            <person name="Sakai Y."/>
            <person name="Yokota A."/>
            <person name="Yabe S."/>
        </authorList>
    </citation>
    <scope>NUCLEOTIDE SEQUENCE</scope>
    <source>
        <strain evidence="14">A3-2</strain>
    </source>
</reference>
<comment type="subcellular location">
    <subcellularLocation>
        <location evidence="1">Cell membrane</location>
    </subcellularLocation>
</comment>